<proteinExistence type="predicted"/>
<dbReference type="RefSeq" id="WP_010171990.1">
    <property type="nucleotide sequence ID" value="NZ_LDYG01000028.1"/>
</dbReference>
<comment type="caution">
    <text evidence="1">The sequence shown here is derived from an EMBL/GenBank/DDBJ whole genome shotgun (WGS) entry which is preliminary data.</text>
</comment>
<evidence type="ECO:0000313" key="1">
    <source>
        <dbReference type="EMBL" id="KUP06491.1"/>
    </source>
</evidence>
<accession>A0A147K8G0</accession>
<name>A0A147K8G0_9BACI</name>
<sequence>MEYELYTNDSNSPVAITIDPDNGIYTVRKEDTSGEVFNSSAELVAWFQSHYEKNQFLKPHQFNSFLSEANQLNDPSS</sequence>
<keyword evidence="2" id="KW-1185">Reference proteome</keyword>
<gene>
    <name evidence="1" type="ORF">Q75_08155</name>
</gene>
<protein>
    <submittedName>
        <fullName evidence="1">Threonine dehydratase</fullName>
    </submittedName>
</protein>
<dbReference type="EMBL" id="LDYG01000028">
    <property type="protein sequence ID" value="KUP06491.1"/>
    <property type="molecule type" value="Genomic_DNA"/>
</dbReference>
<dbReference type="AlphaFoldDB" id="A0A147K8G0"/>
<organism evidence="1 2">
    <name type="scientific">Bacillus coahuilensis p1.1.43</name>
    <dbReference type="NCBI Taxonomy" id="1150625"/>
    <lineage>
        <taxon>Bacteria</taxon>
        <taxon>Bacillati</taxon>
        <taxon>Bacillota</taxon>
        <taxon>Bacilli</taxon>
        <taxon>Bacillales</taxon>
        <taxon>Bacillaceae</taxon>
        <taxon>Bacillus</taxon>
    </lineage>
</organism>
<dbReference type="Proteomes" id="UP000074108">
    <property type="component" value="Unassembled WGS sequence"/>
</dbReference>
<dbReference type="STRING" id="1150625.Q75_08155"/>
<reference evidence="1 2" key="1">
    <citation type="journal article" date="2016" name="Front. Microbiol.">
        <title>Microevolution Analysis of Bacillus coahuilensis Unveils Differences in Phosphorus Acquisition Strategies and Their Regulation.</title>
        <authorList>
            <person name="Gomez-Lunar Z."/>
            <person name="Hernandez-Gonzalez I."/>
            <person name="Rodriguez-Torres M.D."/>
            <person name="Souza V."/>
            <person name="Olmedo-Alvarez G."/>
        </authorList>
    </citation>
    <scope>NUCLEOTIDE SEQUENCE [LARGE SCALE GENOMIC DNA]</scope>
    <source>
        <strain evidence="2">p1.1.43</strain>
    </source>
</reference>
<dbReference type="OrthoDB" id="2691866at2"/>
<dbReference type="PATRIC" id="fig|1150625.3.peg.1726"/>
<evidence type="ECO:0000313" key="2">
    <source>
        <dbReference type="Proteomes" id="UP000074108"/>
    </source>
</evidence>